<dbReference type="Pfam" id="PF12760">
    <property type="entry name" value="Zn_ribbon_IS1595"/>
    <property type="match status" value="1"/>
</dbReference>
<protein>
    <recommendedName>
        <fullName evidence="1">Transposase zinc-ribbon domain-containing protein</fullName>
    </recommendedName>
</protein>
<dbReference type="Proteomes" id="UP000243688">
    <property type="component" value="Unassembled WGS sequence"/>
</dbReference>
<gene>
    <name evidence="2" type="ORF">BLM47_04815</name>
</gene>
<comment type="caution">
    <text evidence="2">The sequence shown here is derived from an EMBL/GenBank/DDBJ whole genome shotgun (WGS) entry which is preliminary data.</text>
</comment>
<name>A0A2A6E1G6_9BACL</name>
<evidence type="ECO:0000313" key="3">
    <source>
        <dbReference type="Proteomes" id="UP000243688"/>
    </source>
</evidence>
<organism evidence="2 3">
    <name type="scientific">Candidatus Reconcilbacillus cellulovorans</name>
    <dbReference type="NCBI Taxonomy" id="1906605"/>
    <lineage>
        <taxon>Bacteria</taxon>
        <taxon>Bacillati</taxon>
        <taxon>Bacillota</taxon>
        <taxon>Bacilli</taxon>
        <taxon>Bacillales</taxon>
        <taxon>Paenibacillaceae</taxon>
        <taxon>Candidatus Reconcilbacillus</taxon>
    </lineage>
</organism>
<proteinExistence type="predicted"/>
<dbReference type="InterPro" id="IPR024442">
    <property type="entry name" value="Transposase_Zn_ribbon"/>
</dbReference>
<reference evidence="2 3" key="1">
    <citation type="submission" date="2016-12" db="EMBL/GenBank/DDBJ databases">
        <title>Candidatus Reconcilibacillus cellulovorans genome.</title>
        <authorList>
            <person name="Kolinko S."/>
            <person name="Wu Y.-W."/>
            <person name="Tachea F."/>
            <person name="Denzel E."/>
            <person name="Hiras J."/>
            <person name="Baecker N."/>
            <person name="Chan L.J."/>
            <person name="Eichorst S.A."/>
            <person name="Frey D."/>
            <person name="Adams P.D."/>
            <person name="Pray T."/>
            <person name="Tanjore D."/>
            <person name="Petzold C.J."/>
            <person name="Gladden J.M."/>
            <person name="Simmons B.A."/>
            <person name="Singer S.W."/>
        </authorList>
    </citation>
    <scope>NUCLEOTIDE SEQUENCE [LARGE SCALE GENOMIC DNA]</scope>
    <source>
        <strain evidence="2">JTherm</strain>
    </source>
</reference>
<feature type="domain" description="Transposase zinc-ribbon" evidence="1">
    <location>
        <begin position="26"/>
        <end position="72"/>
    </location>
</feature>
<sequence length="301" mass="34366">MNESTVFSAIAPSEKAQDAPELRFSEESECAEFLFRLRWPDGFRCPRCGNGGAYKVATRRLPLYECTRCGHQASLTAGTVMEGSRTPLVKWFYAARCLAQNDGITAKALAQKIRVTYKTAWTMLHKLRKAISEDDRKRKLSGIVRICDGEYRPYMGCSSSIWRDPREFPVLVGISETADVRPVAVKLKEAAKNPHDRSWTHKGDVWKFIEDHCEENVRPSEISIGRFRAPARKKGLLIFRAARQWLRRTFRGIGRKHRQAYWDEYAYRLNAGFTNACAFAALLRLCATTGRTTYRKLVSSV</sequence>
<evidence type="ECO:0000259" key="1">
    <source>
        <dbReference type="Pfam" id="PF12760"/>
    </source>
</evidence>
<dbReference type="AlphaFoldDB" id="A0A2A6E1G6"/>
<dbReference type="EMBL" id="MOXJ01000008">
    <property type="protein sequence ID" value="PDO10833.1"/>
    <property type="molecule type" value="Genomic_DNA"/>
</dbReference>
<evidence type="ECO:0000313" key="2">
    <source>
        <dbReference type="EMBL" id="PDO10833.1"/>
    </source>
</evidence>
<accession>A0A2A6E1G6</accession>